<dbReference type="Pfam" id="PF25954">
    <property type="entry name" value="Beta-barrel_RND_2"/>
    <property type="match status" value="1"/>
</dbReference>
<evidence type="ECO:0000256" key="3">
    <source>
        <dbReference type="SAM" id="MobiDB-lite"/>
    </source>
</evidence>
<organism evidence="9 10">
    <name type="scientific">Candidatus Methylomirabilis lanthanidiphila</name>
    <dbReference type="NCBI Taxonomy" id="2211376"/>
    <lineage>
        <taxon>Bacteria</taxon>
        <taxon>Candidatus Methylomirabilota</taxon>
        <taxon>Candidatus Methylomirabilia</taxon>
        <taxon>Candidatus Methylomirabilales</taxon>
        <taxon>Candidatus Methylomirabilaceae</taxon>
        <taxon>Candidatus Methylomirabilis</taxon>
    </lineage>
</organism>
<proteinExistence type="inferred from homology"/>
<dbReference type="FunFam" id="2.40.30.170:FF:000010">
    <property type="entry name" value="Efflux RND transporter periplasmic adaptor subunit"/>
    <property type="match status" value="1"/>
</dbReference>
<dbReference type="InterPro" id="IPR058792">
    <property type="entry name" value="Beta-barrel_RND_2"/>
</dbReference>
<protein>
    <submittedName>
        <fullName evidence="9">Macrolide-specific efflux protein macA</fullName>
    </submittedName>
</protein>
<evidence type="ECO:0000259" key="7">
    <source>
        <dbReference type="Pfam" id="PF25954"/>
    </source>
</evidence>
<dbReference type="InterPro" id="IPR006143">
    <property type="entry name" value="RND_pump_MFP"/>
</dbReference>
<reference evidence="9 10" key="1">
    <citation type="submission" date="2019-07" db="EMBL/GenBank/DDBJ databases">
        <authorList>
            <person name="Cremers G."/>
        </authorList>
    </citation>
    <scope>NUCLEOTIDE SEQUENCE [LARGE SCALE GENOMIC DNA]</scope>
</reference>
<keyword evidence="4" id="KW-0732">Signal</keyword>
<dbReference type="EMBL" id="CABIKM010000022">
    <property type="protein sequence ID" value="VUZ85034.1"/>
    <property type="molecule type" value="Genomic_DNA"/>
</dbReference>
<dbReference type="InterPro" id="IPR058637">
    <property type="entry name" value="YknX-like_C"/>
</dbReference>
<dbReference type="InterPro" id="IPR058624">
    <property type="entry name" value="MdtA-like_HH"/>
</dbReference>
<dbReference type="Gene3D" id="1.10.287.470">
    <property type="entry name" value="Helix hairpin bin"/>
    <property type="match status" value="1"/>
</dbReference>
<dbReference type="PROSITE" id="PS51257">
    <property type="entry name" value="PROKAR_LIPOPROTEIN"/>
    <property type="match status" value="1"/>
</dbReference>
<dbReference type="PANTHER" id="PTHR30469:SF15">
    <property type="entry name" value="HLYD FAMILY OF SECRETION PROTEINS"/>
    <property type="match status" value="1"/>
</dbReference>
<evidence type="ECO:0000313" key="9">
    <source>
        <dbReference type="EMBL" id="VUZ85034.1"/>
    </source>
</evidence>
<feature type="signal peptide" evidence="4">
    <location>
        <begin position="1"/>
        <end position="28"/>
    </location>
</feature>
<dbReference type="SUPFAM" id="SSF111369">
    <property type="entry name" value="HlyD-like secretion proteins"/>
    <property type="match status" value="2"/>
</dbReference>
<dbReference type="Proteomes" id="UP000334340">
    <property type="component" value="Unassembled WGS sequence"/>
</dbReference>
<dbReference type="NCBIfam" id="TIGR01730">
    <property type="entry name" value="RND_mfp"/>
    <property type="match status" value="1"/>
</dbReference>
<comment type="similarity">
    <text evidence="1">Belongs to the membrane fusion protein (MFP) (TC 8.A.1) family.</text>
</comment>
<feature type="domain" description="Multidrug resistance protein MdtA-like alpha-helical hairpin" evidence="5">
    <location>
        <begin position="136"/>
        <end position="214"/>
    </location>
</feature>
<evidence type="ECO:0000256" key="2">
    <source>
        <dbReference type="SAM" id="Coils"/>
    </source>
</evidence>
<dbReference type="Pfam" id="PF25989">
    <property type="entry name" value="YknX_C"/>
    <property type="match status" value="1"/>
</dbReference>
<feature type="region of interest" description="Disordered" evidence="3">
    <location>
        <begin position="391"/>
        <end position="414"/>
    </location>
</feature>
<dbReference type="GO" id="GO:1990281">
    <property type="term" value="C:efflux pump complex"/>
    <property type="evidence" value="ECO:0007669"/>
    <property type="project" value="TreeGrafter"/>
</dbReference>
<dbReference type="GO" id="GO:0015562">
    <property type="term" value="F:efflux transmembrane transporter activity"/>
    <property type="evidence" value="ECO:0007669"/>
    <property type="project" value="TreeGrafter"/>
</dbReference>
<feature type="domain" description="CusB-like beta-barrel" evidence="7">
    <location>
        <begin position="256"/>
        <end position="328"/>
    </location>
</feature>
<evidence type="ECO:0000259" key="8">
    <source>
        <dbReference type="Pfam" id="PF25989"/>
    </source>
</evidence>
<feature type="chain" id="PRO_5022172690" evidence="4">
    <location>
        <begin position="29"/>
        <end position="414"/>
    </location>
</feature>
<evidence type="ECO:0000259" key="6">
    <source>
        <dbReference type="Pfam" id="PF25917"/>
    </source>
</evidence>
<keyword evidence="2" id="KW-0175">Coiled coil</keyword>
<accession>A0A564ZIB2</accession>
<gene>
    <name evidence="9" type="ORF">MELA_01409</name>
</gene>
<feature type="domain" description="YknX-like C-terminal permuted SH3-like" evidence="8">
    <location>
        <begin position="338"/>
        <end position="403"/>
    </location>
</feature>
<dbReference type="Pfam" id="PF25876">
    <property type="entry name" value="HH_MFP_RND"/>
    <property type="match status" value="1"/>
</dbReference>
<dbReference type="AlphaFoldDB" id="A0A564ZIB2"/>
<evidence type="ECO:0000313" key="10">
    <source>
        <dbReference type="Proteomes" id="UP000334340"/>
    </source>
</evidence>
<dbReference type="PANTHER" id="PTHR30469">
    <property type="entry name" value="MULTIDRUG RESISTANCE PROTEIN MDTA"/>
    <property type="match status" value="1"/>
</dbReference>
<name>A0A564ZIB2_9BACT</name>
<feature type="domain" description="Multidrug resistance protein MdtA-like barrel-sandwich hybrid" evidence="6">
    <location>
        <begin position="67"/>
        <end position="241"/>
    </location>
</feature>
<sequence length="414" mass="45336">MKRCVLSRLSGISLLLLLALLGCSREQAANSAPTAKDQSIAITVSPVEARDLQRRVEAVGTLEADEEVVVYAQVSGYLGKIMVDLGDRVKVGQPLLQINQADFQLQVQKAEAILQQTRTRLGALNGGEILSDDRQSMVRQAKANYDDAALWYERMQGLYKEGAVSRNDVDTAMAKRDALKAALDNALDQVRALRDQLREQAAALELARRNLQYTVILAPIDGSIKQRDVSVGQYIAGGSMQNTKLLTLIRDNPLKLKASVPERFQGQIRAGQEVKVQVEAYPGREFRGSVQRVGPAVFTDTRTFPIEARVPNREGLLKPGSFGKARLQIRVDHGVPFVPEEAVYYFVGITKAFVVKDGIVEERQITVGERQDGLVEIVEGLKPGEQVATSRLSQLSNGAPVQVNATPDDSPPNP</sequence>
<dbReference type="Pfam" id="PF25917">
    <property type="entry name" value="BSH_RND"/>
    <property type="match status" value="1"/>
</dbReference>
<evidence type="ECO:0000256" key="1">
    <source>
        <dbReference type="ARBA" id="ARBA00009477"/>
    </source>
</evidence>
<keyword evidence="10" id="KW-1185">Reference proteome</keyword>
<feature type="compositionally biased region" description="Polar residues" evidence="3">
    <location>
        <begin position="391"/>
        <end position="407"/>
    </location>
</feature>
<dbReference type="Gene3D" id="2.40.420.20">
    <property type="match status" value="1"/>
</dbReference>
<feature type="coiled-coil region" evidence="2">
    <location>
        <begin position="169"/>
        <end position="214"/>
    </location>
</feature>
<evidence type="ECO:0000259" key="5">
    <source>
        <dbReference type="Pfam" id="PF25876"/>
    </source>
</evidence>
<dbReference type="Gene3D" id="2.40.30.170">
    <property type="match status" value="1"/>
</dbReference>
<dbReference type="InterPro" id="IPR058625">
    <property type="entry name" value="MdtA-like_BSH"/>
</dbReference>
<dbReference type="Gene3D" id="2.40.50.100">
    <property type="match status" value="1"/>
</dbReference>
<evidence type="ECO:0000256" key="4">
    <source>
        <dbReference type="SAM" id="SignalP"/>
    </source>
</evidence>